<dbReference type="OrthoDB" id="10012538at2"/>
<feature type="region of interest" description="Disordered" evidence="1">
    <location>
        <begin position="1"/>
        <end position="20"/>
    </location>
</feature>
<gene>
    <name evidence="2" type="ORF">C8N34_102202</name>
</gene>
<keyword evidence="3" id="KW-1185">Reference proteome</keyword>
<evidence type="ECO:0000313" key="2">
    <source>
        <dbReference type="EMBL" id="PTX52423.1"/>
    </source>
</evidence>
<feature type="compositionally biased region" description="Polar residues" evidence="1">
    <location>
        <begin position="1"/>
        <end position="10"/>
    </location>
</feature>
<feature type="compositionally biased region" description="Low complexity" evidence="1">
    <location>
        <begin position="408"/>
        <end position="426"/>
    </location>
</feature>
<protein>
    <submittedName>
        <fullName evidence="2">Uncharacterized protein</fullName>
    </submittedName>
</protein>
<dbReference type="EMBL" id="QBKP01000002">
    <property type="protein sequence ID" value="PTX52423.1"/>
    <property type="molecule type" value="Genomic_DNA"/>
</dbReference>
<sequence length="446" mass="47739">MSQLTAAFNQSRRKMSARAAKPQGNIILKATAFTDTTVKGQVMTGPAAGAEIEVRVPNNGGKSVGIKEFTKKGHKSFVDIEKGGTLRIERVREGEKGIYDSRWMRTFNGVPQNEHDVIYDGIANLRVLPGKSRDGHTQIVMNVIYPEQEKSASSLDELRDAFADAFRKTGGAYVFMNEGGKVGSKAFGLGGAMVDGEFVPNDPVERAKMVIEGFGDLLPAVEKALTETPVSVVPSRQIKVGNTTADMIAEKIEEAKEKGGNVNISTIDPEKFKVLSTGVRVQYALNETAGENPLPKDAADRLKERFLETATEEGKAAFHKGGWRSVSNDDMRRFFEAVGVSVDAAPETGWSRQSVLLKGGVAIKAFGQDFAVPYPNIAACKDAVAQFRDEVREAIRAVVEAPAVKAEAEAPKAAAPATPSAPAPSAMDADDLDALLDGVQEADLGA</sequence>
<proteinExistence type="predicted"/>
<dbReference type="Proteomes" id="UP000244224">
    <property type="component" value="Unassembled WGS sequence"/>
</dbReference>
<dbReference type="RefSeq" id="WP_108127842.1">
    <property type="nucleotide sequence ID" value="NZ_QBKP01000002.1"/>
</dbReference>
<dbReference type="AlphaFoldDB" id="A0A2T6B8P0"/>
<reference evidence="2 3" key="1">
    <citation type="submission" date="2018-04" db="EMBL/GenBank/DDBJ databases">
        <title>Genomic Encyclopedia of Archaeal and Bacterial Type Strains, Phase II (KMG-II): from individual species to whole genera.</title>
        <authorList>
            <person name="Goeker M."/>
        </authorList>
    </citation>
    <scope>NUCLEOTIDE SEQUENCE [LARGE SCALE GENOMIC DNA]</scope>
    <source>
        <strain evidence="2 3">DSM 21823</strain>
    </source>
</reference>
<feature type="region of interest" description="Disordered" evidence="1">
    <location>
        <begin position="408"/>
        <end position="432"/>
    </location>
</feature>
<evidence type="ECO:0000313" key="3">
    <source>
        <dbReference type="Proteomes" id="UP000244224"/>
    </source>
</evidence>
<organism evidence="2 3">
    <name type="scientific">Gemmobacter caeni</name>
    <dbReference type="NCBI Taxonomy" id="589035"/>
    <lineage>
        <taxon>Bacteria</taxon>
        <taxon>Pseudomonadati</taxon>
        <taxon>Pseudomonadota</taxon>
        <taxon>Alphaproteobacteria</taxon>
        <taxon>Rhodobacterales</taxon>
        <taxon>Paracoccaceae</taxon>
        <taxon>Gemmobacter</taxon>
    </lineage>
</organism>
<accession>A0A2T6B8P0</accession>
<name>A0A2T6B8P0_9RHOB</name>
<comment type="caution">
    <text evidence="2">The sequence shown here is derived from an EMBL/GenBank/DDBJ whole genome shotgun (WGS) entry which is preliminary data.</text>
</comment>
<evidence type="ECO:0000256" key="1">
    <source>
        <dbReference type="SAM" id="MobiDB-lite"/>
    </source>
</evidence>